<keyword evidence="1" id="KW-1133">Transmembrane helix</keyword>
<dbReference type="RefSeq" id="WP_317564864.1">
    <property type="nucleotide sequence ID" value="NZ_JAWLJX010000004.1"/>
</dbReference>
<sequence>MIVFVRSGLFTVLMFAAFVLFDGGAVWESLIGAGVAGAMFTVLLWLYERRAPDAESIQ</sequence>
<keyword evidence="3" id="KW-1185">Reference proteome</keyword>
<proteinExistence type="predicted"/>
<evidence type="ECO:0000313" key="3">
    <source>
        <dbReference type="Proteomes" id="UP001185755"/>
    </source>
</evidence>
<name>A0ABU4BE48_9NOCA</name>
<dbReference type="EMBL" id="JAWLJX010000004">
    <property type="protein sequence ID" value="MDV6262484.1"/>
    <property type="molecule type" value="Genomic_DNA"/>
</dbReference>
<protein>
    <submittedName>
        <fullName evidence="2">Uncharacterized protein</fullName>
    </submittedName>
</protein>
<organism evidence="2 3">
    <name type="scientific">Rhodococcoides yunnanense</name>
    <dbReference type="NCBI Taxonomy" id="278209"/>
    <lineage>
        <taxon>Bacteria</taxon>
        <taxon>Bacillati</taxon>
        <taxon>Actinomycetota</taxon>
        <taxon>Actinomycetes</taxon>
        <taxon>Mycobacteriales</taxon>
        <taxon>Nocardiaceae</taxon>
        <taxon>Rhodococcoides</taxon>
    </lineage>
</organism>
<keyword evidence="1" id="KW-0812">Transmembrane</keyword>
<reference evidence="2 3" key="1">
    <citation type="submission" date="2023-10" db="EMBL/GenBank/DDBJ databases">
        <title>Development of a sustainable strategy for remediation of hydrocarbon-contaminated territories based on the waste exchange concept.</title>
        <authorList>
            <person name="Krivoruchko A."/>
        </authorList>
    </citation>
    <scope>NUCLEOTIDE SEQUENCE [LARGE SCALE GENOMIC DNA]</scope>
    <source>
        <strain evidence="2 3">IEGM 1323</strain>
    </source>
</reference>
<dbReference type="Proteomes" id="UP001185755">
    <property type="component" value="Unassembled WGS sequence"/>
</dbReference>
<evidence type="ECO:0000256" key="1">
    <source>
        <dbReference type="SAM" id="Phobius"/>
    </source>
</evidence>
<keyword evidence="1" id="KW-0472">Membrane</keyword>
<comment type="caution">
    <text evidence="2">The sequence shown here is derived from an EMBL/GenBank/DDBJ whole genome shotgun (WGS) entry which is preliminary data.</text>
</comment>
<feature type="transmembrane region" description="Helical" evidence="1">
    <location>
        <begin position="30"/>
        <end position="47"/>
    </location>
</feature>
<evidence type="ECO:0000313" key="2">
    <source>
        <dbReference type="EMBL" id="MDV6262484.1"/>
    </source>
</evidence>
<accession>A0ABU4BE48</accession>
<gene>
    <name evidence="2" type="ORF">R3P96_14165</name>
</gene>
<feature type="transmembrane region" description="Helical" evidence="1">
    <location>
        <begin position="7"/>
        <end position="24"/>
    </location>
</feature>